<dbReference type="AlphaFoldDB" id="A0A292Y9G9"/>
<keyword evidence="7" id="KW-0408">Iron</keyword>
<dbReference type="GO" id="GO:0016151">
    <property type="term" value="F:nickel cation binding"/>
    <property type="evidence" value="ECO:0007669"/>
    <property type="project" value="InterPro"/>
</dbReference>
<dbReference type="InterPro" id="IPR001501">
    <property type="entry name" value="Ni-dep_hyd_lsu"/>
</dbReference>
<dbReference type="RefSeq" id="WP_096258660.1">
    <property type="nucleotide sequence ID" value="NZ_BDME01000001.1"/>
</dbReference>
<dbReference type="GO" id="GO:0008901">
    <property type="term" value="F:ferredoxin hydrogenase activity"/>
    <property type="evidence" value="ECO:0007669"/>
    <property type="project" value="InterPro"/>
</dbReference>
<dbReference type="GO" id="GO:0030313">
    <property type="term" value="C:cell envelope"/>
    <property type="evidence" value="ECO:0007669"/>
    <property type="project" value="UniProtKB-SubCell"/>
</dbReference>
<dbReference type="SUPFAM" id="SSF56762">
    <property type="entry name" value="HydB/Nqo4-like"/>
    <property type="match status" value="1"/>
</dbReference>
<comment type="subcellular location">
    <subcellularLocation>
        <location evidence="2">Cell envelope</location>
    </subcellularLocation>
</comment>
<comment type="caution">
    <text evidence="8">The sequence shown here is derived from an EMBL/GenBank/DDBJ whole genome shotgun (WGS) entry which is preliminary data.</text>
</comment>
<dbReference type="PANTHER" id="PTHR42958">
    <property type="entry name" value="HYDROGENASE-2 LARGE CHAIN"/>
    <property type="match status" value="1"/>
</dbReference>
<keyword evidence="7" id="KW-0460">Magnesium</keyword>
<sequence length="386" mass="44206">MKITKKIVNKIEGEASLKIYGDKKVDFVEIEFWQYRGIENYLINRPIMDALVINPRICGICGHSHLFATVKAIENAVNAKISKKAKILRDITVGLEIVENHIKWFYITLFPTQIKDKKYIFKANKFATLISKAIALIAGQYPHNSYMIPGGVTCDPTNLEIIKLKDLLQKIYEKYQEEIIDLNMNSNDLRVFFENLPRDIGKSVNRFLVLGNNLFFKKNGDVSLVKEEKNTSLSKNVLYNNLFVEVGPLARNIENQNIKKIYDKYKDSIYTRIIARIYEGLLILKYLIKKVKEIDICEPSYIKPEIYDGTGISAIEAPRGSLVHEIKIKNEKIANYNIIVPTQFNLSSSQDKNNLSAAQTAMIGEKKEYLDTIFKCFDICAVCVSH</sequence>
<dbReference type="InterPro" id="IPR018194">
    <property type="entry name" value="Ni-dep_hyd_lsu_Ni_BS"/>
</dbReference>
<feature type="binding site" evidence="7">
    <location>
        <position position="58"/>
    </location>
    <ligand>
        <name>Ni(2+)</name>
        <dbReference type="ChEBI" id="CHEBI:49786"/>
    </ligand>
</feature>
<dbReference type="OrthoDB" id="9761717at2"/>
<comment type="cofactor">
    <cofactor evidence="7">
        <name>Fe cation</name>
        <dbReference type="ChEBI" id="CHEBI:24875"/>
    </cofactor>
</comment>
<evidence type="ECO:0000256" key="1">
    <source>
        <dbReference type="ARBA" id="ARBA00001967"/>
    </source>
</evidence>
<dbReference type="InterPro" id="IPR029014">
    <property type="entry name" value="NiFe-Hase_large"/>
</dbReference>
<feature type="binding site" evidence="7">
    <location>
        <position position="386"/>
    </location>
    <ligand>
        <name>Mg(2+)</name>
        <dbReference type="ChEBI" id="CHEBI:18420"/>
    </ligand>
</feature>
<comment type="cofactor">
    <cofactor evidence="1 7">
        <name>Ni(2+)</name>
        <dbReference type="ChEBI" id="CHEBI:49786"/>
    </cofactor>
</comment>
<evidence type="ECO:0000256" key="7">
    <source>
        <dbReference type="PIRSR" id="PIRSR601501-1"/>
    </source>
</evidence>
<feature type="binding site" evidence="7">
    <location>
        <position position="338"/>
    </location>
    <ligand>
        <name>Mg(2+)</name>
        <dbReference type="ChEBI" id="CHEBI:18420"/>
    </ligand>
</feature>
<comment type="similarity">
    <text evidence="3">Belongs to the [NiFe]/[NiFeSe] hydrogenase large subunit family.</text>
</comment>
<keyword evidence="4 7" id="KW-0533">Nickel</keyword>
<evidence type="ECO:0000256" key="6">
    <source>
        <dbReference type="ARBA" id="ARBA00023002"/>
    </source>
</evidence>
<evidence type="ECO:0000256" key="4">
    <source>
        <dbReference type="ARBA" id="ARBA00022596"/>
    </source>
</evidence>
<keyword evidence="6" id="KW-0560">Oxidoreductase</keyword>
<keyword evidence="5 7" id="KW-0479">Metal-binding</keyword>
<organism evidence="8 9">
    <name type="scientific">Lebetimonas natsushimae</name>
    <dbReference type="NCBI Taxonomy" id="1936991"/>
    <lineage>
        <taxon>Bacteria</taxon>
        <taxon>Pseudomonadati</taxon>
        <taxon>Campylobacterota</taxon>
        <taxon>Epsilonproteobacteria</taxon>
        <taxon>Nautiliales</taxon>
        <taxon>Nautiliaceae</taxon>
        <taxon>Lebetimonas</taxon>
    </lineage>
</organism>
<proteinExistence type="inferred from homology"/>
<protein>
    <submittedName>
        <fullName evidence="8">Uncharacterized protein</fullName>
    </submittedName>
</protein>
<name>A0A292Y9G9_9BACT</name>
<dbReference type="EMBL" id="BDME01000001">
    <property type="protein sequence ID" value="GAX87532.1"/>
    <property type="molecule type" value="Genomic_DNA"/>
</dbReference>
<evidence type="ECO:0000256" key="2">
    <source>
        <dbReference type="ARBA" id="ARBA00004196"/>
    </source>
</evidence>
<feature type="binding site" evidence="7">
    <location>
        <position position="380"/>
    </location>
    <ligand>
        <name>Ni(2+)</name>
        <dbReference type="ChEBI" id="CHEBI:49786"/>
    </ligand>
</feature>
<dbReference type="PANTHER" id="PTHR42958:SF4">
    <property type="entry name" value="HYDROGENASE EXPRESSION_FORMATION PROTEIN HUPK"/>
    <property type="match status" value="1"/>
</dbReference>
<evidence type="ECO:0000313" key="8">
    <source>
        <dbReference type="EMBL" id="GAX87532.1"/>
    </source>
</evidence>
<dbReference type="InterPro" id="IPR050867">
    <property type="entry name" value="NiFe/NiFeSe_hydrgnase_LSU"/>
</dbReference>
<keyword evidence="9" id="KW-1185">Reference proteome</keyword>
<dbReference type="PROSITE" id="PS00507">
    <property type="entry name" value="NI_HGENASE_L_1"/>
    <property type="match status" value="1"/>
</dbReference>
<evidence type="ECO:0000256" key="5">
    <source>
        <dbReference type="ARBA" id="ARBA00022723"/>
    </source>
</evidence>
<gene>
    <name evidence="8" type="ORF">LNAT_P0828</name>
</gene>
<evidence type="ECO:0000256" key="3">
    <source>
        <dbReference type="ARBA" id="ARBA00009292"/>
    </source>
</evidence>
<evidence type="ECO:0000313" key="9">
    <source>
        <dbReference type="Proteomes" id="UP000217944"/>
    </source>
</evidence>
<feature type="binding site" evidence="7">
    <location>
        <position position="61"/>
    </location>
    <ligand>
        <name>Fe cation</name>
        <dbReference type="ChEBI" id="CHEBI:24875"/>
    </ligand>
</feature>
<dbReference type="Proteomes" id="UP000217944">
    <property type="component" value="Unassembled WGS sequence"/>
</dbReference>
<feature type="binding site" evidence="7">
    <location>
        <position position="383"/>
    </location>
    <ligand>
        <name>Fe cation</name>
        <dbReference type="ChEBI" id="CHEBI:24875"/>
    </ligand>
</feature>
<feature type="binding site" evidence="7">
    <location>
        <position position="61"/>
    </location>
    <ligand>
        <name>Ni(2+)</name>
        <dbReference type="ChEBI" id="CHEBI:49786"/>
    </ligand>
</feature>
<dbReference type="Gene3D" id="1.10.645.10">
    <property type="entry name" value="Cytochrome-c3 Hydrogenase, chain B"/>
    <property type="match status" value="1"/>
</dbReference>
<reference evidence="8 9" key="1">
    <citation type="journal article" date="2017" name="Syst. Appl. Microbiol.">
        <title>Lebetimonas natsushimae sp. nov., a novel strictly anaerobic, moderately thermophilic chemoautotroph isolated from a deep-sea hydrothermal vent polychaete nest in the Mid-Okinawa Trough.</title>
        <authorList>
            <person name="Nagata R."/>
            <person name="Takaki Y."/>
            <person name="Tame A."/>
            <person name="Nunoura T."/>
            <person name="Muto H."/>
            <person name="Mino S."/>
            <person name="Sawayama S."/>
            <person name="Takai K."/>
            <person name="Nakagawa S."/>
        </authorList>
    </citation>
    <scope>NUCLEOTIDE SEQUENCE [LARGE SCALE GENOMIC DNA]</scope>
    <source>
        <strain evidence="8 9">HS1857</strain>
    </source>
</reference>
<accession>A0A292Y9G9</accession>
<dbReference type="Pfam" id="PF00374">
    <property type="entry name" value="NiFeSe_Hases"/>
    <property type="match status" value="2"/>
</dbReference>
<feature type="binding site" evidence="7">
    <location>
        <position position="39"/>
    </location>
    <ligand>
        <name>Mg(2+)</name>
        <dbReference type="ChEBI" id="CHEBI:18420"/>
    </ligand>
</feature>